<feature type="region of interest" description="Disordered" evidence="1">
    <location>
        <begin position="127"/>
        <end position="147"/>
    </location>
</feature>
<feature type="compositionally biased region" description="Polar residues" evidence="1">
    <location>
        <begin position="185"/>
        <end position="195"/>
    </location>
</feature>
<sequence length="910" mass="99410">MSADVQGSIGRPHITPELWGRQVAEGIVERQQECGSILRPSVRIAVSSARMVLREATAAAIRTTTGGEIGGHEVEGGGDTEAHKAACRLLAYDATLAGIRITGWKATQVPRKDMAISCLSSARRRSVEKTAYRTPSRPKLPSRAHQSVRPWGNVYVATKTMKTATRQAERNRSTQRYERRKLSHKSQLTSTMTAPPSTVLRCRLQPQRLEIDNLPSRTTGFTPISAGQVMKAQRLSIPTHWSIEPDLDKKLIKALEDDLDALLPQHPVLTTALADATRRLADSWNADLGDDSDFDYGQLETATGIASRFLLIFGTRAFEAIRATASLSALNEPSFIIDNGVCLNSPGNNVMGMEDKRASLLPWAVMELSTRGLSCRIVKVEARAPKRQDNWWIVVNKGALYTAAYGMEWIVVGGMTVYCVAYRTRNHMLWCPVYNRRDPGDELVPETANSLDSIFGDVPASQDPQTGLPLLVLAVLLKGIMGKRQCQWLEVMFPALFELSFAAPSGEPSLREFNEYGRDAGDSSDEASSGGSSDGDDSSDFVGGGPAPHDNTSSRITRSSASTATVVSGSLRFTGNWRGELGRSTGHSVEITERLSEGFHGMVYAGVLLRNGRVVSTVAVKASDDKQSLLAEFLRYNDLKDLMGAYIPRCYGICIASGTAFLVTALVHDRNSRPTLTKAERGAAYMVLKKMHDGGWTHNDVVDSSGAQAGGRNRRETTRFLNFTNMALINKHRRRGVDSRRMAQFKAVERATGQAETVAVSAGGGTIRNNGKLFGQPVQGQSGNISSIATRNEGVREERRTMGFGGHVTLMRRFKRVRCAAQTCSNVFIQTVGVYKGRCSRQLHQTLGPWAASRIVWNGQMDFGFIWFGGIIGLGCVGFTWMELLGWLGALVAESIMEDVDGVKELALIG</sequence>
<feature type="region of interest" description="Disordered" evidence="1">
    <location>
        <begin position="164"/>
        <end position="195"/>
    </location>
</feature>
<organism evidence="3 4">
    <name type="scientific">Mycena pura</name>
    <dbReference type="NCBI Taxonomy" id="153505"/>
    <lineage>
        <taxon>Eukaryota</taxon>
        <taxon>Fungi</taxon>
        <taxon>Dikarya</taxon>
        <taxon>Basidiomycota</taxon>
        <taxon>Agaricomycotina</taxon>
        <taxon>Agaricomycetes</taxon>
        <taxon>Agaricomycetidae</taxon>
        <taxon>Agaricales</taxon>
        <taxon>Marasmiineae</taxon>
        <taxon>Mycenaceae</taxon>
        <taxon>Mycena</taxon>
    </lineage>
</organism>
<gene>
    <name evidence="3" type="ORF">GGX14DRAFT_407941</name>
</gene>
<evidence type="ECO:0000256" key="1">
    <source>
        <dbReference type="SAM" id="MobiDB-lite"/>
    </source>
</evidence>
<name>A0AAD6Y1S6_9AGAR</name>
<keyword evidence="2" id="KW-0812">Transmembrane</keyword>
<dbReference type="SUPFAM" id="SSF56112">
    <property type="entry name" value="Protein kinase-like (PK-like)"/>
    <property type="match status" value="1"/>
</dbReference>
<reference evidence="3" key="1">
    <citation type="submission" date="2023-03" db="EMBL/GenBank/DDBJ databases">
        <title>Massive genome expansion in bonnet fungi (Mycena s.s.) driven by repeated elements and novel gene families across ecological guilds.</title>
        <authorList>
            <consortium name="Lawrence Berkeley National Laboratory"/>
            <person name="Harder C.B."/>
            <person name="Miyauchi S."/>
            <person name="Viragh M."/>
            <person name="Kuo A."/>
            <person name="Thoen E."/>
            <person name="Andreopoulos B."/>
            <person name="Lu D."/>
            <person name="Skrede I."/>
            <person name="Drula E."/>
            <person name="Henrissat B."/>
            <person name="Morin E."/>
            <person name="Kohler A."/>
            <person name="Barry K."/>
            <person name="LaButti K."/>
            <person name="Morin E."/>
            <person name="Salamov A."/>
            <person name="Lipzen A."/>
            <person name="Mereny Z."/>
            <person name="Hegedus B."/>
            <person name="Baldrian P."/>
            <person name="Stursova M."/>
            <person name="Weitz H."/>
            <person name="Taylor A."/>
            <person name="Grigoriev I.V."/>
            <person name="Nagy L.G."/>
            <person name="Martin F."/>
            <person name="Kauserud H."/>
        </authorList>
    </citation>
    <scope>NUCLEOTIDE SEQUENCE</scope>
    <source>
        <strain evidence="3">9144</strain>
    </source>
</reference>
<feature type="transmembrane region" description="Helical" evidence="2">
    <location>
        <begin position="646"/>
        <end position="667"/>
    </location>
</feature>
<keyword evidence="2" id="KW-0472">Membrane</keyword>
<protein>
    <submittedName>
        <fullName evidence="3">Uncharacterized protein</fullName>
    </submittedName>
</protein>
<feature type="transmembrane region" description="Helical" evidence="2">
    <location>
        <begin position="863"/>
        <end position="882"/>
    </location>
</feature>
<comment type="caution">
    <text evidence="3">The sequence shown here is derived from an EMBL/GenBank/DDBJ whole genome shotgun (WGS) entry which is preliminary data.</text>
</comment>
<evidence type="ECO:0000313" key="3">
    <source>
        <dbReference type="EMBL" id="KAJ7190503.1"/>
    </source>
</evidence>
<keyword evidence="2" id="KW-1133">Transmembrane helix</keyword>
<proteinExistence type="predicted"/>
<accession>A0AAD6Y1S6</accession>
<dbReference type="EMBL" id="JARJCW010000148">
    <property type="protein sequence ID" value="KAJ7190503.1"/>
    <property type="molecule type" value="Genomic_DNA"/>
</dbReference>
<evidence type="ECO:0000256" key="2">
    <source>
        <dbReference type="SAM" id="Phobius"/>
    </source>
</evidence>
<dbReference type="Proteomes" id="UP001219525">
    <property type="component" value="Unassembled WGS sequence"/>
</dbReference>
<dbReference type="AlphaFoldDB" id="A0AAD6Y1S6"/>
<feature type="region of interest" description="Disordered" evidence="1">
    <location>
        <begin position="512"/>
        <end position="561"/>
    </location>
</feature>
<evidence type="ECO:0000313" key="4">
    <source>
        <dbReference type="Proteomes" id="UP001219525"/>
    </source>
</evidence>
<dbReference type="InterPro" id="IPR011009">
    <property type="entry name" value="Kinase-like_dom_sf"/>
</dbReference>
<feature type="compositionally biased region" description="Basic and acidic residues" evidence="1">
    <location>
        <begin position="512"/>
        <end position="521"/>
    </location>
</feature>
<feature type="compositionally biased region" description="Basic and acidic residues" evidence="1">
    <location>
        <begin position="167"/>
        <end position="177"/>
    </location>
</feature>
<keyword evidence="4" id="KW-1185">Reference proteome</keyword>